<protein>
    <submittedName>
        <fullName evidence="4">Uncharacterized protein LOC101511978</fullName>
    </submittedName>
</protein>
<feature type="region of interest" description="Disordered" evidence="1">
    <location>
        <begin position="819"/>
        <end position="839"/>
    </location>
</feature>
<reference evidence="3" key="1">
    <citation type="journal article" date="2013" name="Nat. Biotechnol.">
        <title>Draft genome sequence of chickpea (Cicer arietinum) provides a resource for trait improvement.</title>
        <authorList>
            <person name="Varshney R.K."/>
            <person name="Song C."/>
            <person name="Saxena R.K."/>
            <person name="Azam S."/>
            <person name="Yu S."/>
            <person name="Sharpe A.G."/>
            <person name="Cannon S."/>
            <person name="Baek J."/>
            <person name="Rosen B.D."/>
            <person name="Tar'an B."/>
            <person name="Millan T."/>
            <person name="Zhang X."/>
            <person name="Ramsay L.D."/>
            <person name="Iwata A."/>
            <person name="Wang Y."/>
            <person name="Nelson W."/>
            <person name="Farmer A.D."/>
            <person name="Gaur P.M."/>
            <person name="Soderlund C."/>
            <person name="Penmetsa R.V."/>
            <person name="Xu C."/>
            <person name="Bharti A.K."/>
            <person name="He W."/>
            <person name="Winter P."/>
            <person name="Zhao S."/>
            <person name="Hane J.K."/>
            <person name="Carrasquilla-Garcia N."/>
            <person name="Condie J.A."/>
            <person name="Upadhyaya H.D."/>
            <person name="Luo M.C."/>
            <person name="Thudi M."/>
            <person name="Gowda C.L."/>
            <person name="Singh N.P."/>
            <person name="Lichtenzveig J."/>
            <person name="Gali K.K."/>
            <person name="Rubio J."/>
            <person name="Nadarajan N."/>
            <person name="Dolezel J."/>
            <person name="Bansal K.C."/>
            <person name="Xu X."/>
            <person name="Edwards D."/>
            <person name="Zhang G."/>
            <person name="Kahl G."/>
            <person name="Gil J."/>
            <person name="Singh K.B."/>
            <person name="Datta S.K."/>
            <person name="Jackson S.A."/>
            <person name="Wang J."/>
            <person name="Cook D.R."/>
        </authorList>
    </citation>
    <scope>NUCLEOTIDE SEQUENCE [LARGE SCALE GENOMIC DNA]</scope>
    <source>
        <strain evidence="3">cv. CDC Frontier</strain>
    </source>
</reference>
<dbReference type="RefSeq" id="XP_004498164.1">
    <property type="nucleotide sequence ID" value="XM_004498107.3"/>
</dbReference>
<dbReference type="eggNOG" id="ENOG502QTDD">
    <property type="taxonomic scope" value="Eukaryota"/>
</dbReference>
<evidence type="ECO:0000256" key="1">
    <source>
        <dbReference type="SAM" id="MobiDB-lite"/>
    </source>
</evidence>
<dbReference type="GeneID" id="101511978"/>
<feature type="compositionally biased region" description="Basic and acidic residues" evidence="1">
    <location>
        <begin position="386"/>
        <end position="398"/>
    </location>
</feature>
<feature type="compositionally biased region" description="Pro residues" evidence="1">
    <location>
        <begin position="537"/>
        <end position="565"/>
    </location>
</feature>
<gene>
    <name evidence="4" type="primary">LOC101511978</name>
</gene>
<evidence type="ECO:0000259" key="2">
    <source>
        <dbReference type="PROSITE" id="PS50020"/>
    </source>
</evidence>
<name>A0A1S2Y241_CICAR</name>
<feature type="compositionally biased region" description="Polar residues" evidence="1">
    <location>
        <begin position="79"/>
        <end position="98"/>
    </location>
</feature>
<feature type="region of interest" description="Disordered" evidence="1">
    <location>
        <begin position="1"/>
        <end position="117"/>
    </location>
</feature>
<evidence type="ECO:0000313" key="4">
    <source>
        <dbReference type="RefSeq" id="XP_004498164.1"/>
    </source>
</evidence>
<feature type="region of interest" description="Disordered" evidence="1">
    <location>
        <begin position="662"/>
        <end position="683"/>
    </location>
</feature>
<dbReference type="PANTHER" id="PTHR47852:SF2">
    <property type="entry name" value="WW DOMAIN-CONTAINING PROTEIN"/>
    <property type="match status" value="1"/>
</dbReference>
<organism evidence="3 4">
    <name type="scientific">Cicer arietinum</name>
    <name type="common">Chickpea</name>
    <name type="synonym">Garbanzo</name>
    <dbReference type="NCBI Taxonomy" id="3827"/>
    <lineage>
        <taxon>Eukaryota</taxon>
        <taxon>Viridiplantae</taxon>
        <taxon>Streptophyta</taxon>
        <taxon>Embryophyta</taxon>
        <taxon>Tracheophyta</taxon>
        <taxon>Spermatophyta</taxon>
        <taxon>Magnoliopsida</taxon>
        <taxon>eudicotyledons</taxon>
        <taxon>Gunneridae</taxon>
        <taxon>Pentapetalae</taxon>
        <taxon>rosids</taxon>
        <taxon>fabids</taxon>
        <taxon>Fabales</taxon>
        <taxon>Fabaceae</taxon>
        <taxon>Papilionoideae</taxon>
        <taxon>50 kb inversion clade</taxon>
        <taxon>NPAAA clade</taxon>
        <taxon>Hologalegina</taxon>
        <taxon>IRL clade</taxon>
        <taxon>Cicereae</taxon>
        <taxon>Cicer</taxon>
    </lineage>
</organism>
<sequence>MTPNRCPSFLADSRDFRSSGGRKFIGQQSQNPLLLLGQYSDDEVDEGSSKGPNDTKVHNHEEANVAPGEGSKDLDISVSVDSVAQNNGQQDTMQNSPSMDVEYSEKNESDVAHSNLQDEKVFKDQTDASENFDEQNGNDTSSGWRMVMHEESQQYYYWNVETGETSWEVPQVLAQADHLTNDSLPPASVIDKTNNATVGVDNTSTAFTIDGSVETSTLSHKELHGSKMNGCNGECTNENQGSNVHGVDLIRNDGLMSLSYSDHSIVSKFSSEEEQAEIDFPSRLIQQSESLLEKLKSLKKSKGNLQCQDSLSKYMSEIEIRLFDFRSLASYGSSLLPFWVHSDRKIKVIESSINDELLQTAKSEHDEAEEKHVPVTEELGEQQNDVGHESEVDHDENKGSFPTSEVSNECQADASVLALKDVTDIFSSDAQHNPFSISTGGHMETGLEVNPQIEAIINPDESTHDHEYNIGEDVDMDVDMEVEDMNSSENTAVVDVSVANDYVQTDQPFQSNPLIEYHSLLPEDEFIVPPPPEDEWIPPPPPDNEQVPPPPPPGDDQMPPPPPGDPLATCYHVIPSYTETGQPLSYAQYNLSYPGASSEYYGQIAAEVTTSNIYGQVAMPPAQLYYSAVPNIYSQNSQVMINPTDPVACYEVHDGAGLKPIPDTNINDSGGVGGTDRVSGDVPSTSTAIHDPATVSANDSVSLPPATTEAVADKTVSSLVAKAQTKVVRSRKRAVAVGSSLKSNKKVSSLVDKWKAAKEELLEEEEEPDSVYEALERKRQREIEEWCAKQISSGEAKDNANFQPLGGDWREKVRRKRAKAASDTVPKVQVATEHKNQQKPDIVELSKGLPSNWQAYWDEASKQVYYGNTITSQTTWTRPTR</sequence>
<accession>A0A1S2Y241</accession>
<feature type="region of interest" description="Disordered" evidence="1">
    <location>
        <begin position="363"/>
        <end position="405"/>
    </location>
</feature>
<dbReference type="Gene3D" id="2.20.70.10">
    <property type="match status" value="2"/>
</dbReference>
<evidence type="ECO:0000313" key="3">
    <source>
        <dbReference type="Proteomes" id="UP000087171"/>
    </source>
</evidence>
<feature type="domain" description="WW" evidence="2">
    <location>
        <begin position="847"/>
        <end position="881"/>
    </location>
</feature>
<dbReference type="OrthoDB" id="2367685at2759"/>
<feature type="compositionally biased region" description="Basic and acidic residues" evidence="1">
    <location>
        <begin position="363"/>
        <end position="375"/>
    </location>
</feature>
<dbReference type="STRING" id="3827.A0A1S2Y241"/>
<dbReference type="Pfam" id="PF00397">
    <property type="entry name" value="WW"/>
    <property type="match status" value="2"/>
</dbReference>
<feature type="domain" description="WW" evidence="2">
    <location>
        <begin position="138"/>
        <end position="172"/>
    </location>
</feature>
<dbReference type="InterPro" id="IPR036020">
    <property type="entry name" value="WW_dom_sf"/>
</dbReference>
<feature type="region of interest" description="Disordered" evidence="1">
    <location>
        <begin position="524"/>
        <end position="567"/>
    </location>
</feature>
<dbReference type="PROSITE" id="PS50020">
    <property type="entry name" value="WW_DOMAIN_2"/>
    <property type="match status" value="2"/>
</dbReference>
<proteinExistence type="predicted"/>
<feature type="compositionally biased region" description="Acidic residues" evidence="1">
    <location>
        <begin position="524"/>
        <end position="536"/>
    </location>
</feature>
<dbReference type="SMART" id="SM00456">
    <property type="entry name" value="WW"/>
    <property type="match status" value="2"/>
</dbReference>
<dbReference type="AlphaFoldDB" id="A0A1S2Y241"/>
<dbReference type="InterPro" id="IPR001202">
    <property type="entry name" value="WW_dom"/>
</dbReference>
<dbReference type="PROSITE" id="PS01159">
    <property type="entry name" value="WW_DOMAIN_1"/>
    <property type="match status" value="2"/>
</dbReference>
<keyword evidence="3" id="KW-1185">Reference proteome</keyword>
<feature type="compositionally biased region" description="Basic and acidic residues" evidence="1">
    <location>
        <begin position="53"/>
        <end position="63"/>
    </location>
</feature>
<feature type="compositionally biased region" description="Basic and acidic residues" evidence="1">
    <location>
        <begin position="103"/>
        <end position="117"/>
    </location>
</feature>
<dbReference type="KEGG" id="cam:101511978"/>
<dbReference type="CDD" id="cd00201">
    <property type="entry name" value="WW"/>
    <property type="match status" value="2"/>
</dbReference>
<dbReference type="Proteomes" id="UP000087171">
    <property type="component" value="Chromosome Ca4"/>
</dbReference>
<dbReference type="SUPFAM" id="SSF51045">
    <property type="entry name" value="WW domain"/>
    <property type="match status" value="2"/>
</dbReference>
<reference evidence="4" key="2">
    <citation type="submission" date="2025-08" db="UniProtKB">
        <authorList>
            <consortium name="RefSeq"/>
        </authorList>
    </citation>
    <scope>IDENTIFICATION</scope>
    <source>
        <tissue evidence="4">Etiolated seedlings</tissue>
    </source>
</reference>
<dbReference type="PaxDb" id="3827-XP_004498163.1"/>
<dbReference type="PANTHER" id="PTHR47852">
    <property type="entry name" value="OS06G0298400 PROTEIN"/>
    <property type="match status" value="1"/>
</dbReference>